<dbReference type="InterPro" id="IPR011249">
    <property type="entry name" value="Metalloenz_LuxS/M16"/>
</dbReference>
<dbReference type="AlphaFoldDB" id="A0A3L9Y219"/>
<keyword evidence="7" id="KW-0482">Metalloprotease</keyword>
<proteinExistence type="inferred from homology"/>
<keyword evidence="5" id="KW-0378">Hydrolase</keyword>
<evidence type="ECO:0000256" key="3">
    <source>
        <dbReference type="ARBA" id="ARBA00022670"/>
    </source>
</evidence>
<dbReference type="RefSeq" id="WP_121897670.1">
    <property type="nucleotide sequence ID" value="NZ_RCNT01000003.1"/>
</dbReference>
<feature type="domain" description="Peptidase M16 C-terminal" evidence="11">
    <location>
        <begin position="189"/>
        <end position="373"/>
    </location>
</feature>
<dbReference type="EMBL" id="RCNT01000003">
    <property type="protein sequence ID" value="RMA42884.1"/>
    <property type="molecule type" value="Genomic_DNA"/>
</dbReference>
<dbReference type="Proteomes" id="UP000281343">
    <property type="component" value="Unassembled WGS sequence"/>
</dbReference>
<reference evidence="12 13" key="1">
    <citation type="submission" date="2018-10" db="EMBL/GenBank/DDBJ databases">
        <authorList>
            <person name="Jung H.S."/>
            <person name="Jeon C.O."/>
        </authorList>
    </citation>
    <scope>NUCLEOTIDE SEQUENCE [LARGE SCALE GENOMIC DNA]</scope>
    <source>
        <strain evidence="12 13">MA-7-27</strain>
    </source>
</reference>
<accession>A0A3L9Y219</accession>
<dbReference type="InterPro" id="IPR011765">
    <property type="entry name" value="Pept_M16_N"/>
</dbReference>
<protein>
    <submittedName>
        <fullName evidence="12">Insulinase family protein</fullName>
    </submittedName>
</protein>
<feature type="domain" description="Peptidase M16 N-terminal" evidence="10">
    <location>
        <begin position="38"/>
        <end position="181"/>
    </location>
</feature>
<dbReference type="PANTHER" id="PTHR43690">
    <property type="entry name" value="NARDILYSIN"/>
    <property type="match status" value="1"/>
</dbReference>
<evidence type="ECO:0000313" key="13">
    <source>
        <dbReference type="Proteomes" id="UP000281343"/>
    </source>
</evidence>
<evidence type="ECO:0000256" key="1">
    <source>
        <dbReference type="ARBA" id="ARBA00001947"/>
    </source>
</evidence>
<evidence type="ECO:0000256" key="6">
    <source>
        <dbReference type="ARBA" id="ARBA00022833"/>
    </source>
</evidence>
<keyword evidence="4" id="KW-0479">Metal-binding</keyword>
<evidence type="ECO:0000313" key="12">
    <source>
        <dbReference type="EMBL" id="RMA42884.1"/>
    </source>
</evidence>
<evidence type="ECO:0000256" key="5">
    <source>
        <dbReference type="ARBA" id="ARBA00022801"/>
    </source>
</evidence>
<dbReference type="Pfam" id="PF00675">
    <property type="entry name" value="Peptidase_M16"/>
    <property type="match status" value="1"/>
</dbReference>
<dbReference type="GO" id="GO:0004222">
    <property type="term" value="F:metalloendopeptidase activity"/>
    <property type="evidence" value="ECO:0007669"/>
    <property type="project" value="InterPro"/>
</dbReference>
<name>A0A3L9Y219_9RHOB</name>
<dbReference type="Gene3D" id="3.30.830.10">
    <property type="entry name" value="Metalloenzyme, LuxS/M16 peptidase-like"/>
    <property type="match status" value="2"/>
</dbReference>
<feature type="signal peptide" evidence="9">
    <location>
        <begin position="1"/>
        <end position="21"/>
    </location>
</feature>
<dbReference type="PROSITE" id="PS00143">
    <property type="entry name" value="INSULINASE"/>
    <property type="match status" value="1"/>
</dbReference>
<keyword evidence="3" id="KW-0645">Protease</keyword>
<keyword evidence="6" id="KW-0862">Zinc</keyword>
<dbReference type="InterPro" id="IPR007863">
    <property type="entry name" value="Peptidase_M16_C"/>
</dbReference>
<evidence type="ECO:0000256" key="9">
    <source>
        <dbReference type="SAM" id="SignalP"/>
    </source>
</evidence>
<evidence type="ECO:0000256" key="2">
    <source>
        <dbReference type="ARBA" id="ARBA00007261"/>
    </source>
</evidence>
<comment type="caution">
    <text evidence="12">The sequence shown here is derived from an EMBL/GenBank/DDBJ whole genome shotgun (WGS) entry which is preliminary data.</text>
</comment>
<evidence type="ECO:0000259" key="11">
    <source>
        <dbReference type="Pfam" id="PF05193"/>
    </source>
</evidence>
<dbReference type="GO" id="GO:0006508">
    <property type="term" value="P:proteolysis"/>
    <property type="evidence" value="ECO:0007669"/>
    <property type="project" value="UniProtKB-KW"/>
</dbReference>
<evidence type="ECO:0000256" key="8">
    <source>
        <dbReference type="RuleBase" id="RU004447"/>
    </source>
</evidence>
<evidence type="ECO:0000256" key="7">
    <source>
        <dbReference type="ARBA" id="ARBA00023049"/>
    </source>
</evidence>
<gene>
    <name evidence="12" type="ORF">D9R08_07420</name>
</gene>
<dbReference type="OrthoDB" id="9811314at2"/>
<comment type="cofactor">
    <cofactor evidence="1">
        <name>Zn(2+)</name>
        <dbReference type="ChEBI" id="CHEBI:29105"/>
    </cofactor>
</comment>
<keyword evidence="9" id="KW-0732">Signal</keyword>
<dbReference type="GO" id="GO:0046872">
    <property type="term" value="F:metal ion binding"/>
    <property type="evidence" value="ECO:0007669"/>
    <property type="project" value="UniProtKB-KW"/>
</dbReference>
<dbReference type="PANTHER" id="PTHR43690:SF17">
    <property type="entry name" value="PROTEIN YHJJ"/>
    <property type="match status" value="1"/>
</dbReference>
<organism evidence="12 13">
    <name type="scientific">Rhodophyticola porphyridii</name>
    <dbReference type="NCBI Taxonomy" id="1852017"/>
    <lineage>
        <taxon>Bacteria</taxon>
        <taxon>Pseudomonadati</taxon>
        <taxon>Pseudomonadota</taxon>
        <taxon>Alphaproteobacteria</taxon>
        <taxon>Rhodobacterales</taxon>
        <taxon>Roseobacteraceae</taxon>
        <taxon>Rhodophyticola</taxon>
    </lineage>
</organism>
<comment type="similarity">
    <text evidence="2 8">Belongs to the peptidase M16 family.</text>
</comment>
<feature type="chain" id="PRO_5018275794" evidence="9">
    <location>
        <begin position="22"/>
        <end position="456"/>
    </location>
</feature>
<evidence type="ECO:0000259" key="10">
    <source>
        <dbReference type="Pfam" id="PF00675"/>
    </source>
</evidence>
<evidence type="ECO:0000256" key="4">
    <source>
        <dbReference type="ARBA" id="ARBA00022723"/>
    </source>
</evidence>
<dbReference type="InterPro" id="IPR001431">
    <property type="entry name" value="Pept_M16_Zn_BS"/>
</dbReference>
<sequence length="456" mass="50504">MILRRLLTIALTLTLPSSLWAAGEVTQFTLENGMEAVVIEDHRSPAVVHMVWYRTGAADEPPGVSGIAHFLEHLMFKSTDDLENGEFSRIVEANGGTDNAFTSWDYTAYHQRVAADRLGLMMQMEADRMRDLVITEADVVTERSVVLEERAQRTDSSPGALFNEQLRAALYLNHPYRIPIIGWRHEMLSLDREDALEFYERFYAPNNAILIVAGDVKPDEVRALAQEHYGPLEPSPDLPQRLRPSEPDHIADRTVRYADERVANPYVSRAYLAPERDSGAQEEAAALALLAQVLGGSGTTSVLSRTLQIEEERSLFTTAYYQGTSLDDTSFTILNVPVSGVSLGEAEADLDRVIATFLETGIDEEQFERIKFQYAASEIYAQDNVQGLARQYGVALTSGLTVEDVQAWPDVIAATTVEDVMEAAELIFGGNTRSVTGYLDRPAPPEAEIATEEATQ</sequence>
<dbReference type="SUPFAM" id="SSF63411">
    <property type="entry name" value="LuxS/MPP-like metallohydrolase"/>
    <property type="match status" value="2"/>
</dbReference>
<keyword evidence="13" id="KW-1185">Reference proteome</keyword>
<dbReference type="InterPro" id="IPR050626">
    <property type="entry name" value="Peptidase_M16"/>
</dbReference>
<dbReference type="Pfam" id="PF05193">
    <property type="entry name" value="Peptidase_M16_C"/>
    <property type="match status" value="1"/>
</dbReference>